<feature type="domain" description="NADP-dependent oxidoreductase" evidence="2">
    <location>
        <begin position="180"/>
        <end position="422"/>
    </location>
</feature>
<evidence type="ECO:0000259" key="3">
    <source>
        <dbReference type="Pfam" id="PF06985"/>
    </source>
</evidence>
<dbReference type="Gene3D" id="3.20.20.100">
    <property type="entry name" value="NADP-dependent oxidoreductase domain"/>
    <property type="match status" value="1"/>
</dbReference>
<evidence type="ECO:0000259" key="2">
    <source>
        <dbReference type="Pfam" id="PF00248"/>
    </source>
</evidence>
<sequence length="1097" mass="123923">MFVQVECCLLDAYSLVTPSAGNFRRRSSSCRGITSGCVGNRGASVVQKPGLALMLPYSVLPRCVCVQVRVEFWLPEISRRSFGDRNRGGMMPRHRPSFQRDVTAGTARNVGDNSCDSQTPSEFWIPSHFVLSKVESYDIESETKAITMASNKYTLATRLTLANGKSIPQIQLGLYCMSGREATKSIPWALTAGYRGFDCAQMYDNEAESGKAIADFLASPQNTQGLKRDDVFYTSKLASSSTSYDAVRKSIKESVQVAGLGYIDLFLLHSPYGGKEARLTSWKAIEDAIDAGEVKMGGVSNYGAAHIEELMASKPRIAPVINQIEVHPFNTQTRIRETCAKHNIAIEAYAPLARGMRMKHPKILELAKKYGCTPAQLFVRWSLDRGMITLPKSVRQERLIENANVAEYEISQEDLAALDALDEHLNYLEIWSNFLTLPAFPAPTPTLATVNMRLLNTTTLKVKEFVSQRPKYAILSHTWGSEEIILQDTEAGDWAASSIKAGWNKIKGACTLALGDGFDWIWIDTCCIDKSSSSELSEAINSMFRWYREAEICYAYLEDVPPLRYAPLIGFLNLAPDLDSKYVTSIKKDQNAFLRSRWFTRGWTLQELIAPQRVDFHVSDWSFLGTRSDLSGIIHEHTMIDKEALESEGVEKLSKFTVWSRMQWAASRETTRVEDMAYCLLGIFDVNMPLLYGEGDRAFRRLQEEILRTIEGYSLMAWTSYDTSPQPLRIYSSALASHPGDFGTMRIDTSHVSEAAIKRDFDSGMQRISVRGSTCSSLIKPDKELMLRCIKPYLNGVTTDVHQPHLRPDFSPPALSPRGISITMFTNRELNPHPNTWLAWTDLNIHLPNGIYCLCIMLSDEDKYTNCAAKAYRRDTDRLYAVPFAMLEMFQLTTFYLRATPAYYVESLAESWNLKPEKSRLRFDRRNEAVSATVLTAYPPLKMEMKGDAYAFQTKPGEFRRAVAFMCDPIWAFVIELEELKGQRRVLQFAVLYGKDSRPESQSPEQRWRCKVTPAPSNVGASIGFYSFMRYSDRTASLQQNSIRQFPWGVVGAVVNWDKKENHSVVDVMIHLERQPEQPPQDLITTMRALDSKSKLE</sequence>
<evidence type="ECO:0000313" key="6">
    <source>
        <dbReference type="Proteomes" id="UP000830671"/>
    </source>
</evidence>
<feature type="domain" description="DUF8212" evidence="4">
    <location>
        <begin position="697"/>
        <end position="733"/>
    </location>
</feature>
<dbReference type="CDD" id="cd19071">
    <property type="entry name" value="AKR_AKR1-5-like"/>
    <property type="match status" value="1"/>
</dbReference>
<dbReference type="PANTHER" id="PTHR10622">
    <property type="entry name" value="HET DOMAIN-CONTAINING PROTEIN"/>
    <property type="match status" value="1"/>
</dbReference>
<dbReference type="InterPro" id="IPR058525">
    <property type="entry name" value="DUF8212"/>
</dbReference>
<reference evidence="5" key="1">
    <citation type="journal article" date="2021" name="Mol. Plant Microbe Interact.">
        <title>Complete Genome Sequence of the Plant-Pathogenic Fungus Colletotrichum lupini.</title>
        <authorList>
            <person name="Baroncelli R."/>
            <person name="Pensec F."/>
            <person name="Da Lio D."/>
            <person name="Boufleur T."/>
            <person name="Vicente I."/>
            <person name="Sarrocco S."/>
            <person name="Picot A."/>
            <person name="Baraldi E."/>
            <person name="Sukno S."/>
            <person name="Thon M."/>
            <person name="Le Floch G."/>
        </authorList>
    </citation>
    <scope>NUCLEOTIDE SEQUENCE</scope>
    <source>
        <strain evidence="5">IMI 504893</strain>
    </source>
</reference>
<dbReference type="InterPro" id="IPR020471">
    <property type="entry name" value="AKR"/>
</dbReference>
<dbReference type="InterPro" id="IPR036812">
    <property type="entry name" value="NAD(P)_OxRdtase_dom_sf"/>
</dbReference>
<dbReference type="Pfam" id="PF00248">
    <property type="entry name" value="Aldo_ket_red"/>
    <property type="match status" value="1"/>
</dbReference>
<dbReference type="PRINTS" id="PR00069">
    <property type="entry name" value="ALDKETRDTASE"/>
</dbReference>
<dbReference type="PANTHER" id="PTHR10622:SF12">
    <property type="entry name" value="HET DOMAIN-CONTAINING PROTEIN"/>
    <property type="match status" value="1"/>
</dbReference>
<evidence type="ECO:0000256" key="1">
    <source>
        <dbReference type="ARBA" id="ARBA00023002"/>
    </source>
</evidence>
<dbReference type="Proteomes" id="UP000830671">
    <property type="component" value="Chromosome 2"/>
</dbReference>
<evidence type="ECO:0000313" key="5">
    <source>
        <dbReference type="EMBL" id="UQC79137.1"/>
    </source>
</evidence>
<proteinExistence type="predicted"/>
<name>A0A9Q8SKN4_9PEZI</name>
<feature type="domain" description="Heterokaryon incompatibility" evidence="3">
    <location>
        <begin position="472"/>
        <end position="607"/>
    </location>
</feature>
<dbReference type="EMBL" id="CP019474">
    <property type="protein sequence ID" value="UQC79137.1"/>
    <property type="molecule type" value="Genomic_DNA"/>
</dbReference>
<dbReference type="RefSeq" id="XP_049140770.1">
    <property type="nucleotide sequence ID" value="XM_049283627.1"/>
</dbReference>
<dbReference type="AlphaFoldDB" id="A0A9Q8SKN4"/>
<protein>
    <submittedName>
        <fullName evidence="5">Aldo/keto reductase</fullName>
    </submittedName>
</protein>
<accession>A0A9Q8SKN4</accession>
<dbReference type="KEGG" id="clup:CLUP02_04616"/>
<dbReference type="InterPro" id="IPR023210">
    <property type="entry name" value="NADP_OxRdtase_dom"/>
</dbReference>
<keyword evidence="6" id="KW-1185">Reference proteome</keyword>
<dbReference type="SUPFAM" id="SSF51430">
    <property type="entry name" value="NAD(P)-linked oxidoreductase"/>
    <property type="match status" value="1"/>
</dbReference>
<evidence type="ECO:0000259" key="4">
    <source>
        <dbReference type="Pfam" id="PF26640"/>
    </source>
</evidence>
<gene>
    <name evidence="5" type="ORF">CLUP02_04616</name>
</gene>
<keyword evidence="1" id="KW-0560">Oxidoreductase</keyword>
<dbReference type="InterPro" id="IPR010730">
    <property type="entry name" value="HET"/>
</dbReference>
<organism evidence="5 6">
    <name type="scientific">Colletotrichum lupini</name>
    <dbReference type="NCBI Taxonomy" id="145971"/>
    <lineage>
        <taxon>Eukaryota</taxon>
        <taxon>Fungi</taxon>
        <taxon>Dikarya</taxon>
        <taxon>Ascomycota</taxon>
        <taxon>Pezizomycotina</taxon>
        <taxon>Sordariomycetes</taxon>
        <taxon>Hypocreomycetidae</taxon>
        <taxon>Glomerellales</taxon>
        <taxon>Glomerellaceae</taxon>
        <taxon>Colletotrichum</taxon>
        <taxon>Colletotrichum acutatum species complex</taxon>
    </lineage>
</organism>
<dbReference type="Pfam" id="PF06985">
    <property type="entry name" value="HET"/>
    <property type="match status" value="1"/>
</dbReference>
<dbReference type="Pfam" id="PF26640">
    <property type="entry name" value="DUF8212"/>
    <property type="match status" value="1"/>
</dbReference>
<dbReference type="GO" id="GO:0016616">
    <property type="term" value="F:oxidoreductase activity, acting on the CH-OH group of donors, NAD or NADP as acceptor"/>
    <property type="evidence" value="ECO:0007669"/>
    <property type="project" value="UniProtKB-ARBA"/>
</dbReference>
<dbReference type="FunFam" id="3.20.20.100:FF:000002">
    <property type="entry name" value="2,5-diketo-D-gluconic acid reductase A"/>
    <property type="match status" value="1"/>
</dbReference>
<dbReference type="GeneID" id="73338637"/>